<dbReference type="PROSITE" id="PS50026">
    <property type="entry name" value="EGF_3"/>
    <property type="match status" value="1"/>
</dbReference>
<keyword evidence="11" id="KW-1185">Reference proteome</keyword>
<dbReference type="CDD" id="cd00054">
    <property type="entry name" value="EGF_CA"/>
    <property type="match status" value="1"/>
</dbReference>
<dbReference type="EMBL" id="MU825396">
    <property type="protein sequence ID" value="KAJ7394366.1"/>
    <property type="molecule type" value="Genomic_DNA"/>
</dbReference>
<feature type="domain" description="Apple" evidence="9">
    <location>
        <begin position="33"/>
        <end position="113"/>
    </location>
</feature>
<proteinExistence type="predicted"/>
<keyword evidence="5" id="KW-0325">Glycoprotein</keyword>
<feature type="chain" id="PRO_5040831488" description="EGF-like domain-containing protein" evidence="7">
    <location>
        <begin position="25"/>
        <end position="306"/>
    </location>
</feature>
<keyword evidence="3" id="KW-0677">Repeat</keyword>
<feature type="disulfide bond" evidence="6">
    <location>
        <begin position="154"/>
        <end position="163"/>
    </location>
</feature>
<keyword evidence="1 6" id="KW-0245">EGF-like domain</keyword>
<dbReference type="InterPro" id="IPR003609">
    <property type="entry name" value="Pan_app"/>
</dbReference>
<dbReference type="Pfam" id="PF00008">
    <property type="entry name" value="EGF"/>
    <property type="match status" value="1"/>
</dbReference>
<evidence type="ECO:0000313" key="11">
    <source>
        <dbReference type="Proteomes" id="UP001163046"/>
    </source>
</evidence>
<dbReference type="SUPFAM" id="SSF57414">
    <property type="entry name" value="Hairpin loop containing domain-like"/>
    <property type="match status" value="1"/>
</dbReference>
<sequence length="306" mass="34664">MALQSQCLFHVSVFLVQLVAMATASEFYCHGTCYKGTFQPHRHVRKDHALLGHSYRNISDKTDQECFGTCINDCRCVSFQTERSRCELLQEDRMTAGEDFRALPGYSYYDVNQEFVQQDTENCLNGCCRSNPCLNGGTCTELCSDVKLKFTCACPLNYKGRVCEILSPLSSCPGINTTDPQAASQKYTIKDGSENIFTTYCDLRSEPEFVWTLIESFSLAHKSDFTGKHFGIDFPRNEQSLDWIDFRLAKTAMEHIYNQGSTHFRATCNFEKDNFDINATDYLRGKVSTLDIFPGALLALALNTRE</sequence>
<accession>A0A9X0A6J6</accession>
<dbReference type="InterPro" id="IPR000152">
    <property type="entry name" value="EGF-type_Asp/Asn_hydroxyl_site"/>
</dbReference>
<evidence type="ECO:0000259" key="8">
    <source>
        <dbReference type="PROSITE" id="PS50026"/>
    </source>
</evidence>
<reference evidence="10" key="1">
    <citation type="submission" date="2023-01" db="EMBL/GenBank/DDBJ databases">
        <title>Genome assembly of the deep-sea coral Lophelia pertusa.</title>
        <authorList>
            <person name="Herrera S."/>
            <person name="Cordes E."/>
        </authorList>
    </citation>
    <scope>NUCLEOTIDE SEQUENCE</scope>
    <source>
        <strain evidence="10">USNM1676648</strain>
        <tissue evidence="10">Polyp</tissue>
    </source>
</reference>
<feature type="domain" description="EGF-like" evidence="8">
    <location>
        <begin position="128"/>
        <end position="164"/>
    </location>
</feature>
<protein>
    <recommendedName>
        <fullName evidence="12">EGF-like domain-containing protein</fullName>
    </recommendedName>
</protein>
<dbReference type="OrthoDB" id="5948412at2759"/>
<comment type="caution">
    <text evidence="6">Lacks conserved residue(s) required for the propagation of feature annotation.</text>
</comment>
<keyword evidence="4 6" id="KW-1015">Disulfide bond</keyword>
<evidence type="ECO:0000259" key="9">
    <source>
        <dbReference type="PROSITE" id="PS50948"/>
    </source>
</evidence>
<dbReference type="FunFam" id="2.10.25.10:FF:000012">
    <property type="entry name" value="Delta-like protein"/>
    <property type="match status" value="1"/>
</dbReference>
<dbReference type="Proteomes" id="UP001163046">
    <property type="component" value="Unassembled WGS sequence"/>
</dbReference>
<dbReference type="AlphaFoldDB" id="A0A9X0A6J6"/>
<gene>
    <name evidence="10" type="ORF">OS493_000173</name>
</gene>
<evidence type="ECO:0000256" key="3">
    <source>
        <dbReference type="ARBA" id="ARBA00022737"/>
    </source>
</evidence>
<dbReference type="PROSITE" id="PS00010">
    <property type="entry name" value="ASX_HYDROXYL"/>
    <property type="match status" value="1"/>
</dbReference>
<organism evidence="10 11">
    <name type="scientific">Desmophyllum pertusum</name>
    <dbReference type="NCBI Taxonomy" id="174260"/>
    <lineage>
        <taxon>Eukaryota</taxon>
        <taxon>Metazoa</taxon>
        <taxon>Cnidaria</taxon>
        <taxon>Anthozoa</taxon>
        <taxon>Hexacorallia</taxon>
        <taxon>Scleractinia</taxon>
        <taxon>Caryophylliina</taxon>
        <taxon>Caryophylliidae</taxon>
        <taxon>Desmophyllum</taxon>
    </lineage>
</organism>
<dbReference type="PROSITE" id="PS50948">
    <property type="entry name" value="PAN"/>
    <property type="match status" value="1"/>
</dbReference>
<evidence type="ECO:0000313" key="10">
    <source>
        <dbReference type="EMBL" id="KAJ7394366.1"/>
    </source>
</evidence>
<dbReference type="SUPFAM" id="SSF57196">
    <property type="entry name" value="EGF/Laminin"/>
    <property type="match status" value="1"/>
</dbReference>
<evidence type="ECO:0000256" key="6">
    <source>
        <dbReference type="PROSITE-ProRule" id="PRU00076"/>
    </source>
</evidence>
<evidence type="ECO:0000256" key="2">
    <source>
        <dbReference type="ARBA" id="ARBA00022729"/>
    </source>
</evidence>
<comment type="caution">
    <text evidence="10">The sequence shown here is derived from an EMBL/GenBank/DDBJ whole genome shotgun (WGS) entry which is preliminary data.</text>
</comment>
<feature type="signal peptide" evidence="7">
    <location>
        <begin position="1"/>
        <end position="24"/>
    </location>
</feature>
<evidence type="ECO:0000256" key="7">
    <source>
        <dbReference type="SAM" id="SignalP"/>
    </source>
</evidence>
<evidence type="ECO:0000256" key="1">
    <source>
        <dbReference type="ARBA" id="ARBA00022536"/>
    </source>
</evidence>
<keyword evidence="2 7" id="KW-0732">Signal</keyword>
<dbReference type="PROSITE" id="PS00022">
    <property type="entry name" value="EGF_1"/>
    <property type="match status" value="1"/>
</dbReference>
<evidence type="ECO:0000256" key="5">
    <source>
        <dbReference type="ARBA" id="ARBA00023180"/>
    </source>
</evidence>
<evidence type="ECO:0000256" key="4">
    <source>
        <dbReference type="ARBA" id="ARBA00023157"/>
    </source>
</evidence>
<evidence type="ECO:0008006" key="12">
    <source>
        <dbReference type="Google" id="ProtNLM"/>
    </source>
</evidence>
<dbReference type="InterPro" id="IPR000742">
    <property type="entry name" value="EGF"/>
</dbReference>
<name>A0A9X0A6J6_9CNID</name>
<dbReference type="Gene3D" id="2.10.25.10">
    <property type="entry name" value="Laminin"/>
    <property type="match status" value="1"/>
</dbReference>